<evidence type="ECO:0000313" key="8">
    <source>
        <dbReference type="EMBL" id="MBB2164829.1"/>
    </source>
</evidence>
<dbReference type="GO" id="GO:0051213">
    <property type="term" value="F:dioxygenase activity"/>
    <property type="evidence" value="ECO:0007669"/>
    <property type="project" value="UniProtKB-KW"/>
</dbReference>
<dbReference type="Proteomes" id="UP000540490">
    <property type="component" value="Unassembled WGS sequence"/>
</dbReference>
<evidence type="ECO:0000313" key="10">
    <source>
        <dbReference type="Proteomes" id="UP000540490"/>
    </source>
</evidence>
<accession>A0A7W4IKZ5</accession>
<evidence type="ECO:0000256" key="3">
    <source>
        <dbReference type="ARBA" id="ARBA00022723"/>
    </source>
</evidence>
<dbReference type="PROSITE" id="PS51296">
    <property type="entry name" value="RIESKE"/>
    <property type="match status" value="1"/>
</dbReference>
<dbReference type="GO" id="GO:0051537">
    <property type="term" value="F:2 iron, 2 sulfur cluster binding"/>
    <property type="evidence" value="ECO:0007669"/>
    <property type="project" value="UniProtKB-KW"/>
</dbReference>
<keyword evidence="2" id="KW-0001">2Fe-2S</keyword>
<dbReference type="PANTHER" id="PTHR43756:SF5">
    <property type="entry name" value="CHOLINE MONOOXYGENASE, CHLOROPLASTIC"/>
    <property type="match status" value="1"/>
</dbReference>
<dbReference type="Proteomes" id="UP000561077">
    <property type="component" value="Unassembled WGS sequence"/>
</dbReference>
<comment type="cofactor">
    <cofactor evidence="1">
        <name>Fe cation</name>
        <dbReference type="ChEBI" id="CHEBI:24875"/>
    </cofactor>
</comment>
<dbReference type="Gene3D" id="2.102.10.10">
    <property type="entry name" value="Rieske [2Fe-2S] iron-sulphur domain"/>
    <property type="match status" value="1"/>
</dbReference>
<dbReference type="InterPro" id="IPR001663">
    <property type="entry name" value="Rng_hydr_dOase-A"/>
</dbReference>
<evidence type="ECO:0000256" key="5">
    <source>
        <dbReference type="ARBA" id="ARBA00023004"/>
    </source>
</evidence>
<keyword evidence="5" id="KW-0408">Iron</keyword>
<dbReference type="CDD" id="cd08884">
    <property type="entry name" value="RHO_alpha_C_GbcA-like"/>
    <property type="match status" value="1"/>
</dbReference>
<evidence type="ECO:0000256" key="6">
    <source>
        <dbReference type="ARBA" id="ARBA00023014"/>
    </source>
</evidence>
<gene>
    <name evidence="9" type="ORF">HLH25_09975</name>
    <name evidence="8" type="ORF">HLH26_09795</name>
</gene>
<dbReference type="GO" id="GO:0005506">
    <property type="term" value="F:iron ion binding"/>
    <property type="evidence" value="ECO:0007669"/>
    <property type="project" value="InterPro"/>
</dbReference>
<dbReference type="EMBL" id="JABEQO010000010">
    <property type="protein sequence ID" value="MBB2164829.1"/>
    <property type="molecule type" value="Genomic_DNA"/>
</dbReference>
<feature type="domain" description="Rieske" evidence="7">
    <location>
        <begin position="46"/>
        <end position="151"/>
    </location>
</feature>
<dbReference type="PANTHER" id="PTHR43756">
    <property type="entry name" value="CHOLINE MONOOXYGENASE, CHLOROPLASTIC"/>
    <property type="match status" value="1"/>
</dbReference>
<dbReference type="PRINTS" id="PR00090">
    <property type="entry name" value="RNGDIOXGNASE"/>
</dbReference>
<keyword evidence="10" id="KW-1185">Reference proteome</keyword>
<dbReference type="RefSeq" id="WP_182973910.1">
    <property type="nucleotide sequence ID" value="NZ_JABEQN010000010.1"/>
</dbReference>
<dbReference type="SUPFAM" id="SSF55961">
    <property type="entry name" value="Bet v1-like"/>
    <property type="match status" value="1"/>
</dbReference>
<dbReference type="CDD" id="cd03469">
    <property type="entry name" value="Rieske_RO_Alpha_N"/>
    <property type="match status" value="1"/>
</dbReference>
<keyword evidence="4" id="KW-0560">Oxidoreductase</keyword>
<evidence type="ECO:0000259" key="7">
    <source>
        <dbReference type="PROSITE" id="PS51296"/>
    </source>
</evidence>
<dbReference type="SUPFAM" id="SSF50022">
    <property type="entry name" value="ISP domain"/>
    <property type="match status" value="1"/>
</dbReference>
<dbReference type="InterPro" id="IPR015879">
    <property type="entry name" value="Ring_hydroxy_dOase_asu_C_dom"/>
</dbReference>
<evidence type="ECO:0000256" key="4">
    <source>
        <dbReference type="ARBA" id="ARBA00023002"/>
    </source>
</evidence>
<keyword evidence="6" id="KW-0411">Iron-sulfur</keyword>
<name>A0A7W4IKZ5_9PROT</name>
<protein>
    <submittedName>
        <fullName evidence="8">Aromatic ring-hydroxylating dioxygenase subunit alpha</fullName>
    </submittedName>
</protein>
<evidence type="ECO:0000313" key="9">
    <source>
        <dbReference type="EMBL" id="MBB2193965.1"/>
    </source>
</evidence>
<evidence type="ECO:0000313" key="11">
    <source>
        <dbReference type="Proteomes" id="UP000561077"/>
    </source>
</evidence>
<reference evidence="10 11" key="1">
    <citation type="submission" date="2020-04" db="EMBL/GenBank/DDBJ databases">
        <title>Description of novel Gluconacetobacter.</title>
        <authorList>
            <person name="Sombolestani A."/>
        </authorList>
    </citation>
    <scope>NUCLEOTIDE SEQUENCE [LARGE SCALE GENOMIC DNA]</scope>
    <source>
        <strain evidence="9 10">LMG 1728</strain>
        <strain evidence="8 11">LMG 1731</strain>
    </source>
</reference>
<dbReference type="EMBL" id="JABEQN010000010">
    <property type="protein sequence ID" value="MBB2193965.1"/>
    <property type="molecule type" value="Genomic_DNA"/>
</dbReference>
<sequence length="418" mass="46987">MTNYDIAAIRELVARRRPRHALESAFYTSPEVFAADMDAIFHRHWLYVAVECEVPEAGDALAVDIGKSSVVIVRGDDEQIRAFHNVCRHRGARLLPPGPAIVGNLVCPYHAWTYGLDGTLKFAEHMGEGFDHACLGLRPVALRSMAGLLFVCLSDDPPDDIDDVIGQMEPYLAPHDLKNTRVAHTADLIEYGNWKLVLENNRECYHCMPNHPELTIPLFAYGFGFAPEELGAEELEQAERYATLRRTSHERWEAGGLPSRLIEHLEDRPTGFRTERLPLDGSGESQTMDTMAACRLPLGALRDKAAGGLHFWTQPNSWHHFMGDHVVTFSVIPLDEGRTLVRTKWLVHKNAVEGVDYDLENLTGVWNATNRQDADLVEMTQRGVSDPAYIPGPYSPHTEGLVEKFMEWYCARLKVHLG</sequence>
<dbReference type="AlphaFoldDB" id="A0A7W4IKZ5"/>
<dbReference type="Pfam" id="PF00355">
    <property type="entry name" value="Rieske"/>
    <property type="match status" value="1"/>
</dbReference>
<proteinExistence type="predicted"/>
<dbReference type="InterPro" id="IPR017941">
    <property type="entry name" value="Rieske_2Fe-2S"/>
</dbReference>
<dbReference type="Pfam" id="PF00848">
    <property type="entry name" value="Ring_hydroxyl_A"/>
    <property type="match status" value="1"/>
</dbReference>
<comment type="caution">
    <text evidence="8">The sequence shown here is derived from an EMBL/GenBank/DDBJ whole genome shotgun (WGS) entry which is preliminary data.</text>
</comment>
<dbReference type="Gene3D" id="3.90.380.10">
    <property type="entry name" value="Naphthalene 1,2-dioxygenase Alpha Subunit, Chain A, domain 1"/>
    <property type="match status" value="1"/>
</dbReference>
<evidence type="ECO:0000256" key="1">
    <source>
        <dbReference type="ARBA" id="ARBA00001962"/>
    </source>
</evidence>
<evidence type="ECO:0000256" key="2">
    <source>
        <dbReference type="ARBA" id="ARBA00022714"/>
    </source>
</evidence>
<organism evidence="8 11">
    <name type="scientific">Gluconacetobacter dulcium</name>
    <dbReference type="NCBI Taxonomy" id="2729096"/>
    <lineage>
        <taxon>Bacteria</taxon>
        <taxon>Pseudomonadati</taxon>
        <taxon>Pseudomonadota</taxon>
        <taxon>Alphaproteobacteria</taxon>
        <taxon>Acetobacterales</taxon>
        <taxon>Acetobacteraceae</taxon>
        <taxon>Gluconacetobacter</taxon>
    </lineage>
</organism>
<keyword evidence="3" id="KW-0479">Metal-binding</keyword>
<keyword evidence="8" id="KW-0223">Dioxygenase</keyword>
<dbReference type="InterPro" id="IPR036922">
    <property type="entry name" value="Rieske_2Fe-2S_sf"/>
</dbReference>